<dbReference type="STRING" id="993073.AS029_07645"/>
<accession>A0A1G6JD15</accession>
<dbReference type="Gene3D" id="3.30.950.30">
    <property type="entry name" value="Schlafen, AAA domain"/>
    <property type="match status" value="1"/>
</dbReference>
<dbReference type="InterPro" id="IPR007421">
    <property type="entry name" value="Schlafen_AlbA_2_dom"/>
</dbReference>
<dbReference type="RefSeq" id="WP_139168050.1">
    <property type="nucleotide sequence ID" value="NZ_FMYG01000003.1"/>
</dbReference>
<dbReference type="InterPro" id="IPR038461">
    <property type="entry name" value="Schlafen_AlbA_2_dom_sf"/>
</dbReference>
<dbReference type="InterPro" id="IPR038475">
    <property type="entry name" value="RecG_C_sf"/>
</dbReference>
<dbReference type="Gene3D" id="3.30.565.60">
    <property type="match status" value="1"/>
</dbReference>
<feature type="domain" description="Schlafen AlbA-2" evidence="1">
    <location>
        <begin position="21"/>
        <end position="140"/>
    </location>
</feature>
<dbReference type="Pfam" id="PF04326">
    <property type="entry name" value="SLFN_AlbA_2"/>
    <property type="match status" value="1"/>
</dbReference>
<evidence type="ECO:0000313" key="2">
    <source>
        <dbReference type="EMBL" id="SDC16553.1"/>
    </source>
</evidence>
<dbReference type="EMBL" id="FMYG01000003">
    <property type="protein sequence ID" value="SDC16553.1"/>
    <property type="molecule type" value="Genomic_DNA"/>
</dbReference>
<dbReference type="Proteomes" id="UP000183203">
    <property type="component" value="Unassembled WGS sequence"/>
</dbReference>
<evidence type="ECO:0000313" key="3">
    <source>
        <dbReference type="Proteomes" id="UP000183203"/>
    </source>
</evidence>
<evidence type="ECO:0000259" key="1">
    <source>
        <dbReference type="Pfam" id="PF04326"/>
    </source>
</evidence>
<dbReference type="AlphaFoldDB" id="A0A1G6JD15"/>
<dbReference type="OrthoDB" id="9805115at2"/>
<dbReference type="PANTHER" id="PTHR30595">
    <property type="entry name" value="GLPR-RELATED TRANSCRIPTIONAL REPRESSOR"/>
    <property type="match status" value="1"/>
</dbReference>
<gene>
    <name evidence="2" type="ORF">SAMN05216418_1786</name>
</gene>
<sequence>MEESADENVELLLALLQNNAELEWLEFKSSLGDPERIARYISGLANTAALLNRHSAYVVWGVEDETRRIIGTDFSPRTTKVKGQELELWLARATPGAVFAFIEFEFEGAHMVILRVHAAADRPVECLSKAYIRVGSSLVELKTDKDREGRLWDILRNKSFEEGTAMEAVAEERVQKLLDLGAYFARSRQAHPASLEDLLAIATTLGLLRPRDDGRWDITNLGALLFARELSSFPTVSGKSIRVVQYEGDTRAQVVRRQDGAKGYAVGFMGLLSWLKAVLPAREVYVNGERTEQLVYTDLLLREVLANAMVHQDLTVRGSGPRVEIFNDRIEVSNPGRSLVAVDRLINHPPLARNSALANLMLQMRLCENHGTGWDRIAMETEDAGLPSPTVQSDDDSMRVTILGPRKLTTMQREDQKWIVYAHACLQYANHKHLTNGSLRDRFGISTRNSSQVSRLIAYAVEDGLIELFDESVGTKSRSYVPYWARLVR</sequence>
<organism evidence="2 3">
    <name type="scientific">Microbacterium enclense</name>
    <dbReference type="NCBI Taxonomy" id="993073"/>
    <lineage>
        <taxon>Bacteria</taxon>
        <taxon>Bacillati</taxon>
        <taxon>Actinomycetota</taxon>
        <taxon>Actinomycetes</taxon>
        <taxon>Micrococcales</taxon>
        <taxon>Microbacteriaceae</taxon>
        <taxon>Microbacterium</taxon>
    </lineage>
</organism>
<proteinExistence type="predicted"/>
<protein>
    <submittedName>
        <fullName evidence="2">Predicted transcriptional regulator, contains HTH domain</fullName>
    </submittedName>
</protein>
<dbReference type="Pfam" id="PF13749">
    <property type="entry name" value="HATPase_c_4"/>
    <property type="match status" value="1"/>
</dbReference>
<dbReference type="PANTHER" id="PTHR30595:SF6">
    <property type="entry name" value="SCHLAFEN ALBA-2 DOMAIN-CONTAINING PROTEIN"/>
    <property type="match status" value="1"/>
</dbReference>
<reference evidence="2 3" key="1">
    <citation type="submission" date="2016-09" db="EMBL/GenBank/DDBJ databases">
        <authorList>
            <person name="Capua I."/>
            <person name="De Benedictis P."/>
            <person name="Joannis T."/>
            <person name="Lombin L.H."/>
            <person name="Cattoli G."/>
        </authorList>
    </citation>
    <scope>NUCLEOTIDE SEQUENCE [LARGE SCALE GENOMIC DNA]</scope>
    <source>
        <strain evidence="2 3">NIO-1002</strain>
    </source>
</reference>
<name>A0A1G6JD15_9MICO</name>